<keyword evidence="2" id="KW-0547">Nucleotide-binding</keyword>
<evidence type="ECO:0000256" key="4">
    <source>
        <dbReference type="ARBA" id="ARBA00023212"/>
    </source>
</evidence>
<sequence>MRDLLAPNGVQRAIKQSECDPSGPYAEGLSHHIVGSYETIKQMLIAGNKCRAMAANAKSTIDGKASQPWAIFTLTIRYTNGSGTTNELCRKVSFVDSGGSEGHEHLKLDSFMGINLSESSREITDNGVDQRDSLLSWLLNQFLGGKSKATIVAMIDPSAGNYQEILTALTSSVGAKPIVIQPLRPEDSENIITDSLQSKLGNEQKKSSLAENHNKQLPEDCGHMDTDEPQEEFRKHTERLSLSRERIDGLSSQNPQPEDAKNVGGIPRMSDASNIQKPRENVKVFYWDEPPDVTFLESRLKERFPMISKGMSLIPLCEMAEDEWKSEARKAKIIIFCYSMQSRKHIEDETTYLQFCIGMNDLKEMEKQSENEKNGQKTLIRKHHQIGIFSRSAESDYDWLQTSLRTELRDLVVGVSSYYISNNGWLQFLEEVSQCTFGILYHTMRRGRLNITNVTDALYDDELKYMAEILGKENVIVVADDLEDNSPEKQQRILEHQPNIGEYACDLVLLTPADKKEKVQLMEKLKTIGSALHVTSLYVHLTEEEDDDDQIKNITEEITRLVNNLPKPVEKTMKEIMQRLDCDTPDFLKKYFKQAKGRTVNIVQFFKNFDLKEKGTSESKDSWELRRLNSLTDSLMQLVPVQRAKKKHKVGIFSRSAEDDYRWLHRFILSEFSDYVQEVRPCYISNYGLMQFLEELSQCSVAILYHTKNRGRINITDVEGSLYDEELQYLAEELGKDRVMVVVDDLEDSSSDEKERILRSQGSIGKWASDLILISTAEKNFHASGKSNYKQLLLEKFNRFTKV</sequence>
<evidence type="ECO:0000313" key="9">
    <source>
        <dbReference type="Proteomes" id="UP000694892"/>
    </source>
</evidence>
<dbReference type="PANTHER" id="PTHR24115">
    <property type="entry name" value="KINESIN-RELATED"/>
    <property type="match status" value="1"/>
</dbReference>
<feature type="domain" description="Kinesin motor" evidence="7">
    <location>
        <begin position="1"/>
        <end position="178"/>
    </location>
</feature>
<dbReference type="Gene3D" id="3.40.850.10">
    <property type="entry name" value="Kinesin motor domain"/>
    <property type="match status" value="1"/>
</dbReference>
<dbReference type="AlphaFoldDB" id="A0A974HZL5"/>
<accession>A0A974HZL5</accession>
<evidence type="ECO:0000259" key="7">
    <source>
        <dbReference type="PROSITE" id="PS50067"/>
    </source>
</evidence>
<evidence type="ECO:0000256" key="1">
    <source>
        <dbReference type="ARBA" id="ARBA00004245"/>
    </source>
</evidence>
<dbReference type="EMBL" id="CM004468">
    <property type="protein sequence ID" value="OCT95731.1"/>
    <property type="molecule type" value="Genomic_DNA"/>
</dbReference>
<dbReference type="SUPFAM" id="SSF52540">
    <property type="entry name" value="P-loop containing nucleoside triphosphate hydrolases"/>
    <property type="match status" value="1"/>
</dbReference>
<dbReference type="InterPro" id="IPR001752">
    <property type="entry name" value="Kinesin_motor_dom"/>
</dbReference>
<keyword evidence="4" id="KW-0963">Cytoplasm</keyword>
<organism evidence="8 9">
    <name type="scientific">Xenopus laevis</name>
    <name type="common">African clawed frog</name>
    <dbReference type="NCBI Taxonomy" id="8355"/>
    <lineage>
        <taxon>Eukaryota</taxon>
        <taxon>Metazoa</taxon>
        <taxon>Chordata</taxon>
        <taxon>Craniata</taxon>
        <taxon>Vertebrata</taxon>
        <taxon>Euteleostomi</taxon>
        <taxon>Amphibia</taxon>
        <taxon>Batrachia</taxon>
        <taxon>Anura</taxon>
        <taxon>Pipoidea</taxon>
        <taxon>Pipidae</taxon>
        <taxon>Xenopodinae</taxon>
        <taxon>Xenopus</taxon>
        <taxon>Xenopus</taxon>
    </lineage>
</organism>
<dbReference type="InterPro" id="IPR036961">
    <property type="entry name" value="Kinesin_motor_dom_sf"/>
</dbReference>
<dbReference type="GO" id="GO:0003777">
    <property type="term" value="F:microtubule motor activity"/>
    <property type="evidence" value="ECO:0007669"/>
    <property type="project" value="InterPro"/>
</dbReference>
<evidence type="ECO:0000256" key="2">
    <source>
        <dbReference type="ARBA" id="ARBA00022741"/>
    </source>
</evidence>
<evidence type="ECO:0000256" key="5">
    <source>
        <dbReference type="PROSITE-ProRule" id="PRU00283"/>
    </source>
</evidence>
<feature type="region of interest" description="Disordered" evidence="6">
    <location>
        <begin position="197"/>
        <end position="272"/>
    </location>
</feature>
<evidence type="ECO:0000256" key="6">
    <source>
        <dbReference type="SAM" id="MobiDB-lite"/>
    </source>
</evidence>
<comment type="similarity">
    <text evidence="5">Belongs to the TRAFAC class myosin-kinesin ATPase superfamily. Kinesin family.</text>
</comment>
<keyword evidence="4" id="KW-0206">Cytoskeleton</keyword>
<dbReference type="GO" id="GO:0005524">
    <property type="term" value="F:ATP binding"/>
    <property type="evidence" value="ECO:0007669"/>
    <property type="project" value="UniProtKB-KW"/>
</dbReference>
<dbReference type="PRINTS" id="PR00380">
    <property type="entry name" value="KINESINHEAVY"/>
</dbReference>
<gene>
    <name evidence="8" type="ORF">XELAEV_18013419mg</name>
</gene>
<comment type="subcellular location">
    <subcellularLocation>
        <location evidence="1">Cytoplasm</location>
        <location evidence="1">Cytoskeleton</location>
    </subcellularLocation>
</comment>
<dbReference type="PROSITE" id="PS50067">
    <property type="entry name" value="KINESIN_MOTOR_2"/>
    <property type="match status" value="1"/>
</dbReference>
<keyword evidence="3" id="KW-0067">ATP-binding</keyword>
<dbReference type="PANTHER" id="PTHR24115:SF1017">
    <property type="entry name" value="KINESIN-LIKE PROTEIN KIF13A"/>
    <property type="match status" value="1"/>
</dbReference>
<name>A0A974HZL5_XENLA</name>
<dbReference type="GO" id="GO:0008017">
    <property type="term" value="F:microtubule binding"/>
    <property type="evidence" value="ECO:0007669"/>
    <property type="project" value="InterPro"/>
</dbReference>
<dbReference type="OMA" id="HISAPWI"/>
<dbReference type="GO" id="GO:0005871">
    <property type="term" value="C:kinesin complex"/>
    <property type="evidence" value="ECO:0007669"/>
    <property type="project" value="TreeGrafter"/>
</dbReference>
<dbReference type="Pfam" id="PF00225">
    <property type="entry name" value="Kinesin"/>
    <property type="match status" value="1"/>
</dbReference>
<protein>
    <recommendedName>
        <fullName evidence="7">Kinesin motor domain-containing protein</fullName>
    </recommendedName>
</protein>
<reference evidence="9" key="1">
    <citation type="journal article" date="2016" name="Nature">
        <title>Genome evolution in the allotetraploid frog Xenopus laevis.</title>
        <authorList>
            <person name="Session A.M."/>
            <person name="Uno Y."/>
            <person name="Kwon T."/>
            <person name="Chapman J.A."/>
            <person name="Toyoda A."/>
            <person name="Takahashi S."/>
            <person name="Fukui A."/>
            <person name="Hikosaka A."/>
            <person name="Suzuki A."/>
            <person name="Kondo M."/>
            <person name="van Heeringen S.J."/>
            <person name="Quigley I."/>
            <person name="Heinz S."/>
            <person name="Ogino H."/>
            <person name="Ochi H."/>
            <person name="Hellsten U."/>
            <person name="Lyons J.B."/>
            <person name="Simakov O."/>
            <person name="Putnam N."/>
            <person name="Stites J."/>
            <person name="Kuroki Y."/>
            <person name="Tanaka T."/>
            <person name="Michiue T."/>
            <person name="Watanabe M."/>
            <person name="Bogdanovic O."/>
            <person name="Lister R."/>
            <person name="Georgiou G."/>
            <person name="Paranjpe S.S."/>
            <person name="van Kruijsbergen I."/>
            <person name="Shu S."/>
            <person name="Carlson J."/>
            <person name="Kinoshita T."/>
            <person name="Ohta Y."/>
            <person name="Mawaribuchi S."/>
            <person name="Jenkins J."/>
            <person name="Grimwood J."/>
            <person name="Schmutz J."/>
            <person name="Mitros T."/>
            <person name="Mozaffari S.V."/>
            <person name="Suzuki Y."/>
            <person name="Haramoto Y."/>
            <person name="Yamamoto T.S."/>
            <person name="Takagi C."/>
            <person name="Heald R."/>
            <person name="Miller K."/>
            <person name="Haudenschild C."/>
            <person name="Kitzman J."/>
            <person name="Nakayama T."/>
            <person name="Izutsu Y."/>
            <person name="Robert J."/>
            <person name="Fortriede J."/>
            <person name="Burns K."/>
            <person name="Lotay V."/>
            <person name="Karimi K."/>
            <person name="Yasuoka Y."/>
            <person name="Dichmann D.S."/>
            <person name="Flajnik M.F."/>
            <person name="Houston D.W."/>
            <person name="Shendure J."/>
            <person name="DuPasquier L."/>
            <person name="Vize P.D."/>
            <person name="Zorn A.M."/>
            <person name="Ito M."/>
            <person name="Marcotte E.M."/>
            <person name="Wallingford J.B."/>
            <person name="Ito Y."/>
            <person name="Asashima M."/>
            <person name="Ueno N."/>
            <person name="Matsuda Y."/>
            <person name="Veenstra G.J."/>
            <person name="Fujiyama A."/>
            <person name="Harland R.M."/>
            <person name="Taira M."/>
            <person name="Rokhsar D.S."/>
        </authorList>
    </citation>
    <scope>NUCLEOTIDE SEQUENCE [LARGE SCALE GENOMIC DNA]</scope>
    <source>
        <strain evidence="9">J</strain>
    </source>
</reference>
<dbReference type="GO" id="GO:0016887">
    <property type="term" value="F:ATP hydrolysis activity"/>
    <property type="evidence" value="ECO:0007669"/>
    <property type="project" value="TreeGrafter"/>
</dbReference>
<dbReference type="GO" id="GO:0007018">
    <property type="term" value="P:microtubule-based movement"/>
    <property type="evidence" value="ECO:0007669"/>
    <property type="project" value="InterPro"/>
</dbReference>
<comment type="caution">
    <text evidence="5">Lacks conserved residue(s) required for the propagation of feature annotation.</text>
</comment>
<evidence type="ECO:0000256" key="3">
    <source>
        <dbReference type="ARBA" id="ARBA00022840"/>
    </source>
</evidence>
<dbReference type="InterPro" id="IPR027640">
    <property type="entry name" value="Kinesin-like_fam"/>
</dbReference>
<evidence type="ECO:0000313" key="8">
    <source>
        <dbReference type="EMBL" id="OCT95731.1"/>
    </source>
</evidence>
<feature type="compositionally biased region" description="Basic and acidic residues" evidence="6">
    <location>
        <begin position="202"/>
        <end position="248"/>
    </location>
</feature>
<dbReference type="Proteomes" id="UP000694892">
    <property type="component" value="Chromosome 2L"/>
</dbReference>
<dbReference type="InterPro" id="IPR027417">
    <property type="entry name" value="P-loop_NTPase"/>
</dbReference>
<dbReference type="GO" id="GO:0006886">
    <property type="term" value="P:intracellular protein transport"/>
    <property type="evidence" value="ECO:0007669"/>
    <property type="project" value="TreeGrafter"/>
</dbReference>
<dbReference type="GO" id="GO:0005874">
    <property type="term" value="C:microtubule"/>
    <property type="evidence" value="ECO:0007669"/>
    <property type="project" value="TreeGrafter"/>
</dbReference>
<proteinExistence type="inferred from homology"/>